<dbReference type="AlphaFoldDB" id="A0A2P6MN51"/>
<gene>
    <name evidence="1" type="ORF">PROFUN_03441</name>
</gene>
<proteinExistence type="predicted"/>
<name>A0A2P6MN51_9EUKA</name>
<accession>A0A2P6MN51</accession>
<sequence length="91" mass="10691">MSHHLTASSVLFFTIPRYSQGNSERGITEGDRDMQRSTVRHVLHHQLELMKKVEWNVKDTPNKRMALQASKIQHDIIIRTLEELKRHSSKM</sequence>
<evidence type="ECO:0000313" key="1">
    <source>
        <dbReference type="EMBL" id="PRP73127.1"/>
    </source>
</evidence>
<keyword evidence="2" id="KW-1185">Reference proteome</keyword>
<evidence type="ECO:0000313" key="2">
    <source>
        <dbReference type="Proteomes" id="UP000241769"/>
    </source>
</evidence>
<dbReference type="Proteomes" id="UP000241769">
    <property type="component" value="Unassembled WGS sequence"/>
</dbReference>
<reference evidence="1 2" key="1">
    <citation type="journal article" date="2018" name="Genome Biol. Evol.">
        <title>Multiple Roots of Fruiting Body Formation in Amoebozoa.</title>
        <authorList>
            <person name="Hillmann F."/>
            <person name="Forbes G."/>
            <person name="Novohradska S."/>
            <person name="Ferling I."/>
            <person name="Riege K."/>
            <person name="Groth M."/>
            <person name="Westermann M."/>
            <person name="Marz M."/>
            <person name="Spaller T."/>
            <person name="Winckler T."/>
            <person name="Schaap P."/>
            <person name="Glockner G."/>
        </authorList>
    </citation>
    <scope>NUCLEOTIDE SEQUENCE [LARGE SCALE GENOMIC DNA]</scope>
    <source>
        <strain evidence="1 2">Jena</strain>
    </source>
</reference>
<protein>
    <submittedName>
        <fullName evidence="1">Uncharacterized protein</fullName>
    </submittedName>
</protein>
<organism evidence="1 2">
    <name type="scientific">Planoprotostelium fungivorum</name>
    <dbReference type="NCBI Taxonomy" id="1890364"/>
    <lineage>
        <taxon>Eukaryota</taxon>
        <taxon>Amoebozoa</taxon>
        <taxon>Evosea</taxon>
        <taxon>Variosea</taxon>
        <taxon>Cavosteliida</taxon>
        <taxon>Cavosteliaceae</taxon>
        <taxon>Planoprotostelium</taxon>
    </lineage>
</organism>
<dbReference type="EMBL" id="MDYQ01000661">
    <property type="protein sequence ID" value="PRP73127.1"/>
    <property type="molecule type" value="Genomic_DNA"/>
</dbReference>
<comment type="caution">
    <text evidence="1">The sequence shown here is derived from an EMBL/GenBank/DDBJ whole genome shotgun (WGS) entry which is preliminary data.</text>
</comment>
<dbReference type="InParanoid" id="A0A2P6MN51"/>